<accession>A0AAV2CAF0</accession>
<sequence>MKCVDKSRGVDTVALAAASNHNNQGSQHPQTSDRDFKNGKKFCRCYKKDYHTVFECLKLKNKKVREVGGGSFAGSVETGNEPEGTHGVLAASASLKRSSDLQAKDDGLASLKLSNEHLEKLRMLLLGSPSPSPSPPTSPSTRHSANDVVTRYQPVHLPSNSCTIVLSTLLANTAEPLWVLDTRATDHSLSFEVLFEI</sequence>
<feature type="region of interest" description="Disordered" evidence="1">
    <location>
        <begin position="125"/>
        <end position="144"/>
    </location>
</feature>
<evidence type="ECO:0000313" key="3">
    <source>
        <dbReference type="Proteomes" id="UP001497516"/>
    </source>
</evidence>
<protein>
    <submittedName>
        <fullName evidence="2">Uncharacterized protein</fullName>
    </submittedName>
</protein>
<keyword evidence="3" id="KW-1185">Reference proteome</keyword>
<evidence type="ECO:0000313" key="2">
    <source>
        <dbReference type="EMBL" id="CAL1353484.1"/>
    </source>
</evidence>
<dbReference type="EMBL" id="OZ034813">
    <property type="protein sequence ID" value="CAL1353484.1"/>
    <property type="molecule type" value="Genomic_DNA"/>
</dbReference>
<gene>
    <name evidence="2" type="ORF">LTRI10_LOCUS1384</name>
</gene>
<name>A0AAV2CAF0_9ROSI</name>
<proteinExistence type="predicted"/>
<evidence type="ECO:0000256" key="1">
    <source>
        <dbReference type="SAM" id="MobiDB-lite"/>
    </source>
</evidence>
<dbReference type="AlphaFoldDB" id="A0AAV2CAF0"/>
<reference evidence="2 3" key="1">
    <citation type="submission" date="2024-04" db="EMBL/GenBank/DDBJ databases">
        <authorList>
            <person name="Fracassetti M."/>
        </authorList>
    </citation>
    <scope>NUCLEOTIDE SEQUENCE [LARGE SCALE GENOMIC DNA]</scope>
</reference>
<organism evidence="2 3">
    <name type="scientific">Linum trigynum</name>
    <dbReference type="NCBI Taxonomy" id="586398"/>
    <lineage>
        <taxon>Eukaryota</taxon>
        <taxon>Viridiplantae</taxon>
        <taxon>Streptophyta</taxon>
        <taxon>Embryophyta</taxon>
        <taxon>Tracheophyta</taxon>
        <taxon>Spermatophyta</taxon>
        <taxon>Magnoliopsida</taxon>
        <taxon>eudicotyledons</taxon>
        <taxon>Gunneridae</taxon>
        <taxon>Pentapetalae</taxon>
        <taxon>rosids</taxon>
        <taxon>fabids</taxon>
        <taxon>Malpighiales</taxon>
        <taxon>Linaceae</taxon>
        <taxon>Linum</taxon>
    </lineage>
</organism>
<dbReference type="Proteomes" id="UP001497516">
    <property type="component" value="Chromosome 1"/>
</dbReference>